<dbReference type="AlphaFoldDB" id="A0A6V7EPY3"/>
<proteinExistence type="predicted"/>
<name>A0A6V7EPY3_9XANT</name>
<dbReference type="Proteomes" id="UP000515406">
    <property type="component" value="Chromosome"/>
</dbReference>
<organism evidence="2 3">
    <name type="scientific">Xanthomonas hortorum pv. vitians</name>
    <dbReference type="NCBI Taxonomy" id="83224"/>
    <lineage>
        <taxon>Bacteria</taxon>
        <taxon>Pseudomonadati</taxon>
        <taxon>Pseudomonadota</taxon>
        <taxon>Gammaproteobacteria</taxon>
        <taxon>Lysobacterales</taxon>
        <taxon>Lysobacteraceae</taxon>
        <taxon>Xanthomonas</taxon>
    </lineage>
</organism>
<evidence type="ECO:0000313" key="3">
    <source>
        <dbReference type="Proteomes" id="UP000515406"/>
    </source>
</evidence>
<accession>A0A6V7EPY3</accession>
<gene>
    <name evidence="2" type="ORF">CFBP498_38240</name>
</gene>
<dbReference type="EMBL" id="LR828257">
    <property type="protein sequence ID" value="CAD0353333.1"/>
    <property type="molecule type" value="Genomic_DNA"/>
</dbReference>
<dbReference type="EMBL" id="LR828257">
    <property type="protein sequence ID" value="CAD0353326.1"/>
    <property type="molecule type" value="Genomic_DNA"/>
</dbReference>
<protein>
    <submittedName>
        <fullName evidence="2">Uncharacterized protein</fullName>
    </submittedName>
</protein>
<evidence type="ECO:0000256" key="1">
    <source>
        <dbReference type="SAM" id="MobiDB-lite"/>
    </source>
</evidence>
<feature type="region of interest" description="Disordered" evidence="1">
    <location>
        <begin position="119"/>
        <end position="140"/>
    </location>
</feature>
<keyword evidence="3" id="KW-1185">Reference proteome</keyword>
<reference evidence="2 3" key="1">
    <citation type="submission" date="2020-07" db="EMBL/GenBank/DDBJ databases">
        <authorList>
            <person name="Pothier F. J."/>
        </authorList>
    </citation>
    <scope>NUCLEOTIDE SEQUENCE [LARGE SCALE GENOMIC DNA]</scope>
    <source>
        <strain evidence="2 3">CFBP 498</strain>
    </source>
</reference>
<sequence length="140" mass="15274">MLPDRFNPRVRLRDWLNKPSRADLARPPLQEVIISTVTQDIAVAGRINSVLRSRSAVAVDESCGRAVGTRILGGTDINFSLPEGVEARRHIAADGTTHIDLVESARPEGFAPDNVHLEQRDVSLGHDGDCASRREDDVDG</sequence>
<evidence type="ECO:0000313" key="2">
    <source>
        <dbReference type="EMBL" id="CAD0353326.1"/>
    </source>
</evidence>
<dbReference type="RefSeq" id="WP_180313708.1">
    <property type="nucleotide sequence ID" value="NZ_JAJTZG010000146.1"/>
</dbReference>